<dbReference type="Proteomes" id="UP001162992">
    <property type="component" value="Chromosome 6"/>
</dbReference>
<gene>
    <name evidence="1" type="ORF">O6H91_06G019900</name>
</gene>
<accession>A0ACC2DBH9</accession>
<evidence type="ECO:0000313" key="2">
    <source>
        <dbReference type="Proteomes" id="UP001162992"/>
    </source>
</evidence>
<keyword evidence="2" id="KW-1185">Reference proteome</keyword>
<name>A0ACC2DBH9_DIPCM</name>
<evidence type="ECO:0000313" key="1">
    <source>
        <dbReference type="EMBL" id="KAJ7551545.1"/>
    </source>
</evidence>
<comment type="caution">
    <text evidence="1">The sequence shown here is derived from an EMBL/GenBank/DDBJ whole genome shotgun (WGS) entry which is preliminary data.</text>
</comment>
<organism evidence="1 2">
    <name type="scientific">Diphasiastrum complanatum</name>
    <name type="common">Issler's clubmoss</name>
    <name type="synonym">Lycopodium complanatum</name>
    <dbReference type="NCBI Taxonomy" id="34168"/>
    <lineage>
        <taxon>Eukaryota</taxon>
        <taxon>Viridiplantae</taxon>
        <taxon>Streptophyta</taxon>
        <taxon>Embryophyta</taxon>
        <taxon>Tracheophyta</taxon>
        <taxon>Lycopodiopsida</taxon>
        <taxon>Lycopodiales</taxon>
        <taxon>Lycopodiaceae</taxon>
        <taxon>Lycopodioideae</taxon>
        <taxon>Diphasiastrum</taxon>
    </lineage>
</organism>
<protein>
    <submittedName>
        <fullName evidence="1">Uncharacterized protein</fullName>
    </submittedName>
</protein>
<sequence length="158" mass="17628">MLRKQCSANVCLTKYLGQVRKIVSYSRRKMLRGPSGFKQSCSGTIPCHCHSQEIFQLENELVFNEAVIEERDQGIKEIQQQIGEVNDIFKDLAVMVHDQGIVIDDIDSNIESSHSVTVQANRQLVKASKTQRSNNSLSCLLIVIFAVALLIVIIVLAA</sequence>
<proteinExistence type="predicted"/>
<dbReference type="EMBL" id="CM055097">
    <property type="protein sequence ID" value="KAJ7551545.1"/>
    <property type="molecule type" value="Genomic_DNA"/>
</dbReference>
<reference evidence="2" key="1">
    <citation type="journal article" date="2024" name="Proc. Natl. Acad. Sci. U.S.A.">
        <title>Extraordinary preservation of gene collinearity over three hundred million years revealed in homosporous lycophytes.</title>
        <authorList>
            <person name="Li C."/>
            <person name="Wickell D."/>
            <person name="Kuo L.Y."/>
            <person name="Chen X."/>
            <person name="Nie B."/>
            <person name="Liao X."/>
            <person name="Peng D."/>
            <person name="Ji J."/>
            <person name="Jenkins J."/>
            <person name="Williams M."/>
            <person name="Shu S."/>
            <person name="Plott C."/>
            <person name="Barry K."/>
            <person name="Rajasekar S."/>
            <person name="Grimwood J."/>
            <person name="Han X."/>
            <person name="Sun S."/>
            <person name="Hou Z."/>
            <person name="He W."/>
            <person name="Dai G."/>
            <person name="Sun C."/>
            <person name="Schmutz J."/>
            <person name="Leebens-Mack J.H."/>
            <person name="Li F.W."/>
            <person name="Wang L."/>
        </authorList>
    </citation>
    <scope>NUCLEOTIDE SEQUENCE [LARGE SCALE GENOMIC DNA]</scope>
    <source>
        <strain evidence="2">cv. PW_Plant_1</strain>
    </source>
</reference>